<dbReference type="AlphaFoldDB" id="A0A2W7DPX1"/>
<dbReference type="EMBL" id="MZXV01000085">
    <property type="protein sequence ID" value="PZV33366.1"/>
    <property type="molecule type" value="Genomic_DNA"/>
</dbReference>
<gene>
    <name evidence="1" type="ORF">B5V02_39290</name>
</gene>
<proteinExistence type="predicted"/>
<evidence type="ECO:0000313" key="2">
    <source>
        <dbReference type="Proteomes" id="UP000248616"/>
    </source>
</evidence>
<comment type="caution">
    <text evidence="1">The sequence shown here is derived from an EMBL/GenBank/DDBJ whole genome shotgun (WGS) entry which is preliminary data.</text>
</comment>
<reference evidence="2" key="1">
    <citation type="submission" date="2017-03" db="EMBL/GenBank/DDBJ databases">
        <authorList>
            <person name="Safronova V.I."/>
            <person name="Sazanova A.L."/>
            <person name="Chirak E.R."/>
        </authorList>
    </citation>
    <scope>NUCLEOTIDE SEQUENCE [LARGE SCALE GENOMIC DNA]</scope>
    <source>
        <strain evidence="2">Ach-343</strain>
    </source>
</reference>
<dbReference type="Proteomes" id="UP000248616">
    <property type="component" value="Unassembled WGS sequence"/>
</dbReference>
<keyword evidence="2" id="KW-1185">Reference proteome</keyword>
<evidence type="ECO:0000313" key="1">
    <source>
        <dbReference type="EMBL" id="PZV33366.1"/>
    </source>
</evidence>
<name>A0A2W7DPX1_9HYPH</name>
<sequence>MQLIIGLVVLIVLSAAGTAIALIATSTQLLIHEEKEASGLFACQYFTGTGVELNHSKTRCERFALVAK</sequence>
<protein>
    <submittedName>
        <fullName evidence="1">Uncharacterized protein</fullName>
    </submittedName>
</protein>
<accession>A0A2W7DPX1</accession>
<organism evidence="1 2">
    <name type="scientific">Mesorhizobium kowhaii</name>
    <dbReference type="NCBI Taxonomy" id="1300272"/>
    <lineage>
        <taxon>Bacteria</taxon>
        <taxon>Pseudomonadati</taxon>
        <taxon>Pseudomonadota</taxon>
        <taxon>Alphaproteobacteria</taxon>
        <taxon>Hyphomicrobiales</taxon>
        <taxon>Phyllobacteriaceae</taxon>
        <taxon>Mesorhizobium</taxon>
    </lineage>
</organism>